<dbReference type="RefSeq" id="WP_152276831.1">
    <property type="nucleotide sequence ID" value="NZ_WEKV01000009.1"/>
</dbReference>
<dbReference type="PANTHER" id="PTHR44688:SF16">
    <property type="entry name" value="DNA-BINDING TRANSCRIPTIONAL ACTIVATOR DEVR_DOSR"/>
    <property type="match status" value="1"/>
</dbReference>
<dbReference type="PANTHER" id="PTHR44688">
    <property type="entry name" value="DNA-BINDING TRANSCRIPTIONAL ACTIVATOR DEVR_DOSR"/>
    <property type="match status" value="1"/>
</dbReference>
<comment type="caution">
    <text evidence="6">The sequence shown here is derived from an EMBL/GenBank/DDBJ whole genome shotgun (WGS) entry which is preliminary data.</text>
</comment>
<organism evidence="6 7">
    <name type="scientific">Methylorubrum populi</name>
    <dbReference type="NCBI Taxonomy" id="223967"/>
    <lineage>
        <taxon>Bacteria</taxon>
        <taxon>Pseudomonadati</taxon>
        <taxon>Pseudomonadota</taxon>
        <taxon>Alphaproteobacteria</taxon>
        <taxon>Hyphomicrobiales</taxon>
        <taxon>Methylobacteriaceae</taxon>
        <taxon>Methylorubrum</taxon>
    </lineage>
</organism>
<evidence type="ECO:0000256" key="3">
    <source>
        <dbReference type="ARBA" id="ARBA00023163"/>
    </source>
</evidence>
<feature type="region of interest" description="Disordered" evidence="4">
    <location>
        <begin position="139"/>
        <end position="158"/>
    </location>
</feature>
<feature type="domain" description="HTH luxR-type" evidence="5">
    <location>
        <begin position="153"/>
        <end position="218"/>
    </location>
</feature>
<dbReference type="PRINTS" id="PR00038">
    <property type="entry name" value="HTHLUXR"/>
</dbReference>
<dbReference type="SUPFAM" id="SSF46894">
    <property type="entry name" value="C-terminal effector domain of the bipartite response regulators"/>
    <property type="match status" value="1"/>
</dbReference>
<evidence type="ECO:0000256" key="2">
    <source>
        <dbReference type="ARBA" id="ARBA00023125"/>
    </source>
</evidence>
<proteinExistence type="predicted"/>
<name>A0A833MZK0_9HYPH</name>
<dbReference type="Gene3D" id="3.40.50.2300">
    <property type="match status" value="1"/>
</dbReference>
<dbReference type="PROSITE" id="PS00622">
    <property type="entry name" value="HTH_LUXR_1"/>
    <property type="match status" value="1"/>
</dbReference>
<keyword evidence="1" id="KW-0805">Transcription regulation</keyword>
<evidence type="ECO:0000256" key="4">
    <source>
        <dbReference type="SAM" id="MobiDB-lite"/>
    </source>
</evidence>
<reference evidence="6 7" key="1">
    <citation type="submission" date="2019-10" db="EMBL/GenBank/DDBJ databases">
        <title>Draft Genome Sequence of the Caffeine Degrading Methylotroph Methylorubrum populi PINKEL.</title>
        <authorList>
            <person name="Dawson S.C."/>
            <person name="Zhang X."/>
            <person name="Wright M.E."/>
            <person name="Sharma G."/>
            <person name="Langner J.T."/>
            <person name="Ditty J.L."/>
            <person name="Subuyuj G.A."/>
        </authorList>
    </citation>
    <scope>NUCLEOTIDE SEQUENCE [LARGE SCALE GENOMIC DNA]</scope>
    <source>
        <strain evidence="6 7">Pinkel</strain>
    </source>
</reference>
<dbReference type="CDD" id="cd06170">
    <property type="entry name" value="LuxR_C_like"/>
    <property type="match status" value="1"/>
</dbReference>
<dbReference type="PROSITE" id="PS50043">
    <property type="entry name" value="HTH_LUXR_2"/>
    <property type="match status" value="1"/>
</dbReference>
<dbReference type="AlphaFoldDB" id="A0A833MZK0"/>
<gene>
    <name evidence="6" type="ORF">F8B43_1957</name>
</gene>
<dbReference type="EMBL" id="WEKV01000009">
    <property type="protein sequence ID" value="KAB7785456.1"/>
    <property type="molecule type" value="Genomic_DNA"/>
</dbReference>
<evidence type="ECO:0000313" key="6">
    <source>
        <dbReference type="EMBL" id="KAB7785456.1"/>
    </source>
</evidence>
<dbReference type="InterPro" id="IPR000792">
    <property type="entry name" value="Tscrpt_reg_LuxR_C"/>
</dbReference>
<feature type="compositionally biased region" description="Pro residues" evidence="4">
    <location>
        <begin position="142"/>
        <end position="151"/>
    </location>
</feature>
<dbReference type="SMART" id="SM00421">
    <property type="entry name" value="HTH_LUXR"/>
    <property type="match status" value="1"/>
</dbReference>
<dbReference type="Proteomes" id="UP000469949">
    <property type="component" value="Unassembled WGS sequence"/>
</dbReference>
<keyword evidence="3" id="KW-0804">Transcription</keyword>
<evidence type="ECO:0000256" key="1">
    <source>
        <dbReference type="ARBA" id="ARBA00023015"/>
    </source>
</evidence>
<dbReference type="GO" id="GO:0003677">
    <property type="term" value="F:DNA binding"/>
    <property type="evidence" value="ECO:0007669"/>
    <property type="project" value="UniProtKB-KW"/>
</dbReference>
<sequence length="241" mass="25092">MSQAISHTAGHAAGHVAGRAVELLIVDGPTGLDARMRAGLEHAPALRTIGEDDLARRGPTPAVALVPVSGARIEACCGRIAALRDGRPWLRVLAVFRTLDAAAMNRLLAAGVDAFVGSATPTEEVCASVLALATGIASGPAPSDPSLPDPSPAADASAGLTPREAEVLRFLSAGFSNKEVARRLSLSVRTVETHRLNLRRKTQTGRLKDLVTLARQLGLAPVLDTETPRSTVRHAAHAVRA</sequence>
<dbReference type="InterPro" id="IPR016032">
    <property type="entry name" value="Sig_transdc_resp-reg_C-effctor"/>
</dbReference>
<evidence type="ECO:0000259" key="5">
    <source>
        <dbReference type="PROSITE" id="PS50043"/>
    </source>
</evidence>
<dbReference type="GO" id="GO:0006355">
    <property type="term" value="P:regulation of DNA-templated transcription"/>
    <property type="evidence" value="ECO:0007669"/>
    <property type="project" value="InterPro"/>
</dbReference>
<evidence type="ECO:0000313" key="7">
    <source>
        <dbReference type="Proteomes" id="UP000469949"/>
    </source>
</evidence>
<protein>
    <submittedName>
        <fullName evidence="6">Two-component transcriptional response regulator LuxR family</fullName>
    </submittedName>
</protein>
<dbReference type="Pfam" id="PF00196">
    <property type="entry name" value="GerE"/>
    <property type="match status" value="1"/>
</dbReference>
<keyword evidence="2" id="KW-0238">DNA-binding</keyword>
<accession>A0A833MZK0</accession>